<protein>
    <recommendedName>
        <fullName evidence="3">DNA alkylation repair enzyme</fullName>
    </recommendedName>
</protein>
<dbReference type="PANTHER" id="PTHR34070">
    <property type="entry name" value="ARMADILLO-TYPE FOLD"/>
    <property type="match status" value="1"/>
</dbReference>
<dbReference type="InterPro" id="IPR014825">
    <property type="entry name" value="DNA_alkylation"/>
</dbReference>
<sequence length="274" mass="31605">MHTFRKYINQYLIEKQYILTLQNFMHPRNMNNETAEAVQAALAEKANPKNVSTLQRFFKTGTGEYGEGDIFIGVRVPANRIVAKQFPALPLLEIDRLLNSSIHEHRQAALFILVYRFLAASKSSSRDDNLRAELSNFYISALKRGRVNNWDLVDSSAEHLLGAYLEDRPRQLLFDLASSTQLWERRAAIVATFAFIKRKDGSTTFELAKKLLDDPEPLMHKATGWMLRETGKRISQKVLTSFLDQYAAQMPRIMLSYAVEHLSVKQRTHYRNLR</sequence>
<reference evidence="1" key="1">
    <citation type="submission" date="2021-02" db="EMBL/GenBank/DDBJ databases">
        <authorList>
            <person name="Nowell W R."/>
        </authorList>
    </citation>
    <scope>NUCLEOTIDE SEQUENCE</scope>
</reference>
<proteinExistence type="predicted"/>
<organism evidence="1 2">
    <name type="scientific">Rotaria magnacalcarata</name>
    <dbReference type="NCBI Taxonomy" id="392030"/>
    <lineage>
        <taxon>Eukaryota</taxon>
        <taxon>Metazoa</taxon>
        <taxon>Spiralia</taxon>
        <taxon>Gnathifera</taxon>
        <taxon>Rotifera</taxon>
        <taxon>Eurotatoria</taxon>
        <taxon>Bdelloidea</taxon>
        <taxon>Philodinida</taxon>
        <taxon>Philodinidae</taxon>
        <taxon>Rotaria</taxon>
    </lineage>
</organism>
<name>A0A815HVJ9_9BILA</name>
<accession>A0A815HVJ9</accession>
<dbReference type="Pfam" id="PF08713">
    <property type="entry name" value="DNA_alkylation"/>
    <property type="match status" value="1"/>
</dbReference>
<evidence type="ECO:0008006" key="3">
    <source>
        <dbReference type="Google" id="ProtNLM"/>
    </source>
</evidence>
<dbReference type="InterPro" id="IPR016024">
    <property type="entry name" value="ARM-type_fold"/>
</dbReference>
<dbReference type="EMBL" id="CAJNOV010009319">
    <property type="protein sequence ID" value="CAF1359061.1"/>
    <property type="molecule type" value="Genomic_DNA"/>
</dbReference>
<dbReference type="Gene3D" id="1.25.10.90">
    <property type="match status" value="1"/>
</dbReference>
<dbReference type="Proteomes" id="UP000663855">
    <property type="component" value="Unassembled WGS sequence"/>
</dbReference>
<dbReference type="PANTHER" id="PTHR34070:SF1">
    <property type="entry name" value="DNA ALKYLATION REPAIR PROTEIN"/>
    <property type="match status" value="1"/>
</dbReference>
<evidence type="ECO:0000313" key="1">
    <source>
        <dbReference type="EMBL" id="CAF1359061.1"/>
    </source>
</evidence>
<evidence type="ECO:0000313" key="2">
    <source>
        <dbReference type="Proteomes" id="UP000663855"/>
    </source>
</evidence>
<dbReference type="CDD" id="cd06561">
    <property type="entry name" value="AlkD_like"/>
    <property type="match status" value="1"/>
</dbReference>
<dbReference type="AlphaFoldDB" id="A0A815HVJ9"/>
<dbReference type="SUPFAM" id="SSF48371">
    <property type="entry name" value="ARM repeat"/>
    <property type="match status" value="1"/>
</dbReference>
<gene>
    <name evidence="1" type="ORF">CJN711_LOCUS19834</name>
</gene>
<comment type="caution">
    <text evidence="1">The sequence shown here is derived from an EMBL/GenBank/DDBJ whole genome shotgun (WGS) entry which is preliminary data.</text>
</comment>